<accession>A0A173U2E5</accession>
<reference evidence="2 3" key="1">
    <citation type="submission" date="2015-09" db="EMBL/GenBank/DDBJ databases">
        <authorList>
            <consortium name="Pathogen Informatics"/>
        </authorList>
    </citation>
    <scope>NUCLEOTIDE SEQUENCE [LARGE SCALE GENOMIC DNA]</scope>
    <source>
        <strain evidence="2 3">2789STDY5608887</strain>
    </source>
</reference>
<sequence>MLLLCVAGSYCIYRYIKHETLQNKKIQGLSDYVGEMENNLKNQNQQIEEITEQLDELQHSSVTWLDQGINYFAIGNSITSHSIADYWWTDGVGMAASCEENDYVHQISKWLEDNYNESVETKSYNFYTWEVQANDRAETLQLLDKYLSDELDLITIQLSENVSDVSTFREDFEELCRYIIQKSPSAQIIVIDDFWDSGEKSSMKVNATRSCNVDFVSLDEIKGNADYQAGLGTIVYDQNGNGHVIEHEGVADHPGDKGMKYIAEAVEKKIEVN</sequence>
<dbReference type="EMBL" id="CYXX01000012">
    <property type="protein sequence ID" value="CUN09091.1"/>
    <property type="molecule type" value="Genomic_DNA"/>
</dbReference>
<dbReference type="Gene3D" id="3.40.50.1110">
    <property type="entry name" value="SGNH hydrolase"/>
    <property type="match status" value="1"/>
</dbReference>
<dbReference type="Proteomes" id="UP000095453">
    <property type="component" value="Unassembled WGS sequence"/>
</dbReference>
<keyword evidence="1" id="KW-0175">Coiled coil</keyword>
<proteinExistence type="predicted"/>
<dbReference type="SUPFAM" id="SSF52266">
    <property type="entry name" value="SGNH hydrolase"/>
    <property type="match status" value="1"/>
</dbReference>
<evidence type="ECO:0000313" key="3">
    <source>
        <dbReference type="Proteomes" id="UP000095453"/>
    </source>
</evidence>
<dbReference type="InterPro" id="IPR036514">
    <property type="entry name" value="SGNH_hydro_sf"/>
</dbReference>
<feature type="coiled-coil region" evidence="1">
    <location>
        <begin position="26"/>
        <end position="60"/>
    </location>
</feature>
<evidence type="ECO:0000256" key="1">
    <source>
        <dbReference type="SAM" id="Coils"/>
    </source>
</evidence>
<name>A0A173U2E5_9FIRM</name>
<gene>
    <name evidence="2" type="ORF">ERS852444_01835</name>
</gene>
<protein>
    <recommendedName>
        <fullName evidence="4">SGNH/GDSL hydrolase family protein</fullName>
    </recommendedName>
</protein>
<organism evidence="2 3">
    <name type="scientific">Roseburia inulinivorans</name>
    <dbReference type="NCBI Taxonomy" id="360807"/>
    <lineage>
        <taxon>Bacteria</taxon>
        <taxon>Bacillati</taxon>
        <taxon>Bacillota</taxon>
        <taxon>Clostridia</taxon>
        <taxon>Lachnospirales</taxon>
        <taxon>Lachnospiraceae</taxon>
        <taxon>Roseburia</taxon>
    </lineage>
</organism>
<dbReference type="AlphaFoldDB" id="A0A173U2E5"/>
<evidence type="ECO:0000313" key="2">
    <source>
        <dbReference type="EMBL" id="CUN09091.1"/>
    </source>
</evidence>
<evidence type="ECO:0008006" key="4">
    <source>
        <dbReference type="Google" id="ProtNLM"/>
    </source>
</evidence>
<dbReference type="CDD" id="cd00229">
    <property type="entry name" value="SGNH_hydrolase"/>
    <property type="match status" value="1"/>
</dbReference>